<dbReference type="Proteomes" id="UP000812287">
    <property type="component" value="Unassembled WGS sequence"/>
</dbReference>
<evidence type="ECO:0000256" key="1">
    <source>
        <dbReference type="SAM" id="MobiDB-lite"/>
    </source>
</evidence>
<evidence type="ECO:0000313" key="3">
    <source>
        <dbReference type="EMBL" id="KAG7445143.1"/>
    </source>
</evidence>
<proteinExistence type="predicted"/>
<feature type="compositionally biased region" description="Acidic residues" evidence="1">
    <location>
        <begin position="127"/>
        <end position="150"/>
    </location>
</feature>
<accession>A0A9P8AR84</accession>
<protein>
    <submittedName>
        <fullName evidence="3">Uncharacterized protein</fullName>
    </submittedName>
</protein>
<evidence type="ECO:0000313" key="4">
    <source>
        <dbReference type="Proteomes" id="UP000812287"/>
    </source>
</evidence>
<sequence length="256" mass="27446">MVLMTARFIVLASFLCLAALSQNSLFVNAAAIPRSDVTSTKLAFREQVPSFHLLHYVAHQSVPESHKGEETEKKGAKKKEEKKDKEKHHKAVRQTFLRNITTGAINPTMYDSSSNASVPSWEMVNGGDEEDATDFEEQDECPDASAEDESDASIVTVIQIHTITIIATVSGTASALSETIQDISTDNSTIVVPSTSSSASLATPSSLKVEVYAPNAFSDSKSSSQEVTFSIFTSSPDGTAHASVVIIPLALAHKTL</sequence>
<name>A0A9P8AR84_9AGAR</name>
<reference evidence="3" key="1">
    <citation type="submission" date="2020-11" db="EMBL/GenBank/DDBJ databases">
        <title>Adaptations for nitrogen fixation in a non-lichenized fungal sporocarp promotes dispersal by wood-feeding termites.</title>
        <authorList>
            <consortium name="DOE Joint Genome Institute"/>
            <person name="Koch R.A."/>
            <person name="Yoon G."/>
            <person name="Arayal U."/>
            <person name="Lail K."/>
            <person name="Amirebrahimi M."/>
            <person name="Labutti K."/>
            <person name="Lipzen A."/>
            <person name="Riley R."/>
            <person name="Barry K."/>
            <person name="Henrissat B."/>
            <person name="Grigoriev I.V."/>
            <person name="Herr J.R."/>
            <person name="Aime M.C."/>
        </authorList>
    </citation>
    <scope>NUCLEOTIDE SEQUENCE</scope>
    <source>
        <strain evidence="3">MCA 3950</strain>
    </source>
</reference>
<comment type="caution">
    <text evidence="3">The sequence shown here is derived from an EMBL/GenBank/DDBJ whole genome shotgun (WGS) entry which is preliminary data.</text>
</comment>
<dbReference type="EMBL" id="MU250538">
    <property type="protein sequence ID" value="KAG7445143.1"/>
    <property type="molecule type" value="Genomic_DNA"/>
</dbReference>
<feature type="chain" id="PRO_5040441953" evidence="2">
    <location>
        <begin position="22"/>
        <end position="256"/>
    </location>
</feature>
<feature type="region of interest" description="Disordered" evidence="1">
    <location>
        <begin position="112"/>
        <end position="150"/>
    </location>
</feature>
<evidence type="ECO:0000256" key="2">
    <source>
        <dbReference type="SAM" id="SignalP"/>
    </source>
</evidence>
<keyword evidence="2" id="KW-0732">Signal</keyword>
<feature type="compositionally biased region" description="Basic and acidic residues" evidence="1">
    <location>
        <begin position="64"/>
        <end position="84"/>
    </location>
</feature>
<feature type="region of interest" description="Disordered" evidence="1">
    <location>
        <begin position="62"/>
        <end position="90"/>
    </location>
</feature>
<gene>
    <name evidence="3" type="ORF">BT62DRAFT_1077342</name>
</gene>
<feature type="non-terminal residue" evidence="3">
    <location>
        <position position="1"/>
    </location>
</feature>
<feature type="signal peptide" evidence="2">
    <location>
        <begin position="1"/>
        <end position="21"/>
    </location>
</feature>
<dbReference type="OrthoDB" id="3049020at2759"/>
<dbReference type="AlphaFoldDB" id="A0A9P8AR84"/>
<dbReference type="RefSeq" id="XP_043038643.1">
    <property type="nucleotide sequence ID" value="XM_043179293.1"/>
</dbReference>
<dbReference type="GeneID" id="66101587"/>
<organism evidence="3 4">
    <name type="scientific">Guyanagaster necrorhizus</name>
    <dbReference type="NCBI Taxonomy" id="856835"/>
    <lineage>
        <taxon>Eukaryota</taxon>
        <taxon>Fungi</taxon>
        <taxon>Dikarya</taxon>
        <taxon>Basidiomycota</taxon>
        <taxon>Agaricomycotina</taxon>
        <taxon>Agaricomycetes</taxon>
        <taxon>Agaricomycetidae</taxon>
        <taxon>Agaricales</taxon>
        <taxon>Marasmiineae</taxon>
        <taxon>Physalacriaceae</taxon>
        <taxon>Guyanagaster</taxon>
    </lineage>
</organism>
<keyword evidence="4" id="KW-1185">Reference proteome</keyword>